<accession>A0AA95H9H4</accession>
<organism evidence="2">
    <name type="scientific">Candidatus Thiothrix putei</name>
    <dbReference type="NCBI Taxonomy" id="3080811"/>
    <lineage>
        <taxon>Bacteria</taxon>
        <taxon>Pseudomonadati</taxon>
        <taxon>Pseudomonadota</taxon>
        <taxon>Gammaproteobacteria</taxon>
        <taxon>Thiotrichales</taxon>
        <taxon>Thiotrichaceae</taxon>
        <taxon>Thiothrix</taxon>
    </lineage>
</organism>
<dbReference type="KEGG" id="tput:QJT81_14800"/>
<dbReference type="Proteomes" id="UP001301326">
    <property type="component" value="Chromosome"/>
</dbReference>
<reference evidence="2" key="2">
    <citation type="submission" date="2023-04" db="EMBL/GenBank/DDBJ databases">
        <authorList>
            <person name="Beletskiy A.V."/>
            <person name="Mardanov A.V."/>
            <person name="Ravin N.V."/>
        </authorList>
    </citation>
    <scope>NUCLEOTIDE SEQUENCE</scope>
    <source>
        <strain evidence="2">GKL-02</strain>
    </source>
</reference>
<sequence length="72" mass="8187">MNATTHINIEVDKQTDDELQLAKRQKQIWRDSGFIGGFSGPEDLSARYKQYHSERSPHPQPLPPQGVKGLRS</sequence>
<evidence type="ECO:0000256" key="1">
    <source>
        <dbReference type="SAM" id="MobiDB-lite"/>
    </source>
</evidence>
<reference evidence="2" key="1">
    <citation type="journal article" date="2023" name="Int. J. Mol. Sci.">
        <title>Metagenomics Revealed a New Genus 'Candidatus Thiocaldithrix dubininis' gen. nov., sp. nov. and a New Species 'Candidatus Thiothrix putei' sp. nov. in the Family Thiotrichaceae, Some Members of Which Have Traits of Both Na+- and H+-Motive Energetics.</title>
        <authorList>
            <person name="Ravin N.V."/>
            <person name="Muntyan M.S."/>
            <person name="Smolyakov D.D."/>
            <person name="Rudenko T.S."/>
            <person name="Beletsky A.V."/>
            <person name="Mardanov A.V."/>
            <person name="Grabovich M.Y."/>
        </authorList>
    </citation>
    <scope>NUCLEOTIDE SEQUENCE</scope>
    <source>
        <strain evidence="2">GKL-02</strain>
    </source>
</reference>
<dbReference type="EMBL" id="CP124756">
    <property type="protein sequence ID" value="WGZ93081.1"/>
    <property type="molecule type" value="Genomic_DNA"/>
</dbReference>
<evidence type="ECO:0000313" key="2">
    <source>
        <dbReference type="EMBL" id="WGZ93081.1"/>
    </source>
</evidence>
<dbReference type="AlphaFoldDB" id="A0AA95H9H4"/>
<feature type="region of interest" description="Disordered" evidence="1">
    <location>
        <begin position="32"/>
        <end position="72"/>
    </location>
</feature>
<gene>
    <name evidence="2" type="ORF">QJT81_14800</name>
</gene>
<protein>
    <submittedName>
        <fullName evidence="2">Uncharacterized protein</fullName>
    </submittedName>
</protein>
<name>A0AA95H9H4_9GAMM</name>
<proteinExistence type="predicted"/>